<accession>A0A3E0DMT5</accession>
<dbReference type="RefSeq" id="WP_115897047.1">
    <property type="nucleotide sequence ID" value="NZ_QUNG01000004.1"/>
</dbReference>
<feature type="domain" description="Response regulatory" evidence="11">
    <location>
        <begin position="5"/>
        <end position="121"/>
    </location>
</feature>
<dbReference type="InterPro" id="IPR036390">
    <property type="entry name" value="WH_DNA-bd_sf"/>
</dbReference>
<evidence type="ECO:0000256" key="10">
    <source>
        <dbReference type="PROSITE-ProRule" id="PRU00169"/>
    </source>
</evidence>
<sequence>MNTIPVMIVEDDIRASYVLENTINQHADFEVVAVCENVAEAKIKAEAFLPELVMVDITLPDGNGIELIRSLKSSGFQGAFIMTTAERETSTIEKSIQLGVMDYLVKPIRMSRVLQALSDYTELRQQLSKSAKIDQQSIDLLFRKQTHLDKSRKTPKGIDQKTLEVLNKHLEDLKDTSFTAEEIGNAIHLSRITARRYLEYLEAQGLVEMNLDYKTGGRPKQRYKKLSAN</sequence>
<evidence type="ECO:0000256" key="2">
    <source>
        <dbReference type="ARBA" id="ARBA00022490"/>
    </source>
</evidence>
<dbReference type="GO" id="GO:0003700">
    <property type="term" value="F:DNA-binding transcription factor activity"/>
    <property type="evidence" value="ECO:0007669"/>
    <property type="project" value="InterPro"/>
</dbReference>
<evidence type="ECO:0000259" key="11">
    <source>
        <dbReference type="PROSITE" id="PS50110"/>
    </source>
</evidence>
<dbReference type="InterPro" id="IPR011006">
    <property type="entry name" value="CheY-like_superfamily"/>
</dbReference>
<dbReference type="PANTHER" id="PTHR45526:SF1">
    <property type="entry name" value="TRANSCRIPTIONAL REGULATORY PROTEIN DCUR-RELATED"/>
    <property type="match status" value="1"/>
</dbReference>
<dbReference type="AlphaFoldDB" id="A0A3E0DMT5"/>
<dbReference type="Gene3D" id="1.10.10.10">
    <property type="entry name" value="Winged helix-like DNA-binding domain superfamily/Winged helix DNA-binding domain"/>
    <property type="match status" value="1"/>
</dbReference>
<dbReference type="GO" id="GO:0000156">
    <property type="term" value="F:phosphorelay response regulator activity"/>
    <property type="evidence" value="ECO:0007669"/>
    <property type="project" value="TreeGrafter"/>
</dbReference>
<dbReference type="Pfam" id="PF00072">
    <property type="entry name" value="Response_reg"/>
    <property type="match status" value="1"/>
</dbReference>
<protein>
    <recommendedName>
        <fullName evidence="9">Transcriptional regulatory protein</fullName>
    </recommendedName>
</protein>
<evidence type="ECO:0000256" key="6">
    <source>
        <dbReference type="ARBA" id="ARBA00023125"/>
    </source>
</evidence>
<gene>
    <name evidence="12" type="ORF">DFP81_10419</name>
</gene>
<dbReference type="Pfam" id="PF20714">
    <property type="entry name" value="HTH_64"/>
    <property type="match status" value="1"/>
</dbReference>
<dbReference type="Proteomes" id="UP000256542">
    <property type="component" value="Unassembled WGS sequence"/>
</dbReference>
<keyword evidence="8 9" id="KW-0804">Transcription</keyword>
<dbReference type="SUPFAM" id="SSF52172">
    <property type="entry name" value="CheY-like"/>
    <property type="match status" value="1"/>
</dbReference>
<dbReference type="PIRSF" id="PIRSF006171">
    <property type="entry name" value="RR_citrat_malat"/>
    <property type="match status" value="1"/>
</dbReference>
<evidence type="ECO:0000256" key="7">
    <source>
        <dbReference type="ARBA" id="ARBA00023159"/>
    </source>
</evidence>
<keyword evidence="3 10" id="KW-0597">Phosphoprotein</keyword>
<comment type="subcellular location">
    <subcellularLocation>
        <location evidence="1 9">Cytoplasm</location>
    </subcellularLocation>
</comment>
<keyword evidence="2 9" id="KW-0963">Cytoplasm</keyword>
<proteinExistence type="predicted"/>
<keyword evidence="13" id="KW-1185">Reference proteome</keyword>
<dbReference type="InterPro" id="IPR001789">
    <property type="entry name" value="Sig_transdc_resp-reg_receiver"/>
</dbReference>
<keyword evidence="4 9" id="KW-0902">Two-component regulatory system</keyword>
<keyword evidence="5 9" id="KW-0805">Transcription regulation</keyword>
<evidence type="ECO:0000256" key="1">
    <source>
        <dbReference type="ARBA" id="ARBA00004496"/>
    </source>
</evidence>
<evidence type="ECO:0000313" key="12">
    <source>
        <dbReference type="EMBL" id="REG84140.1"/>
    </source>
</evidence>
<evidence type="ECO:0000256" key="8">
    <source>
        <dbReference type="ARBA" id="ARBA00023163"/>
    </source>
</evidence>
<comment type="caution">
    <text evidence="12">The sequence shown here is derived from an EMBL/GenBank/DDBJ whole genome shotgun (WGS) entry which is preliminary data.</text>
</comment>
<dbReference type="InterPro" id="IPR024187">
    <property type="entry name" value="Sig_transdc_resp-reg_cit/mal"/>
</dbReference>
<dbReference type="Gene3D" id="3.40.50.2300">
    <property type="match status" value="1"/>
</dbReference>
<dbReference type="InterPro" id="IPR048714">
    <property type="entry name" value="DpiA-like_HTH"/>
</dbReference>
<evidence type="ECO:0000256" key="5">
    <source>
        <dbReference type="ARBA" id="ARBA00023015"/>
    </source>
</evidence>
<dbReference type="PROSITE" id="PS50110">
    <property type="entry name" value="RESPONSE_REGULATORY"/>
    <property type="match status" value="1"/>
</dbReference>
<name>A0A3E0DMT5_9GAMM</name>
<evidence type="ECO:0000313" key="13">
    <source>
        <dbReference type="Proteomes" id="UP000256542"/>
    </source>
</evidence>
<dbReference type="EMBL" id="QUNG01000004">
    <property type="protein sequence ID" value="REG84140.1"/>
    <property type="molecule type" value="Genomic_DNA"/>
</dbReference>
<organism evidence="12 13">
    <name type="scientific">Marinomonas pollencensis</name>
    <dbReference type="NCBI Taxonomy" id="491954"/>
    <lineage>
        <taxon>Bacteria</taxon>
        <taxon>Pseudomonadati</taxon>
        <taxon>Pseudomonadota</taxon>
        <taxon>Gammaproteobacteria</taxon>
        <taxon>Oceanospirillales</taxon>
        <taxon>Oceanospirillaceae</taxon>
        <taxon>Marinomonas</taxon>
    </lineage>
</organism>
<keyword evidence="6 9" id="KW-0238">DNA-binding</keyword>
<dbReference type="GO" id="GO:0003677">
    <property type="term" value="F:DNA binding"/>
    <property type="evidence" value="ECO:0007669"/>
    <property type="project" value="UniProtKB-KW"/>
</dbReference>
<dbReference type="InterPro" id="IPR051271">
    <property type="entry name" value="2C-system_Tx_regulators"/>
</dbReference>
<keyword evidence="7 9" id="KW-0010">Activator</keyword>
<dbReference type="SMART" id="SM00448">
    <property type="entry name" value="REC"/>
    <property type="match status" value="1"/>
</dbReference>
<feature type="modified residue" description="4-aspartylphosphate" evidence="10">
    <location>
        <position position="56"/>
    </location>
</feature>
<dbReference type="OrthoDB" id="9802426at2"/>
<dbReference type="SUPFAM" id="SSF46785">
    <property type="entry name" value="Winged helix' DNA-binding domain"/>
    <property type="match status" value="1"/>
</dbReference>
<dbReference type="PANTHER" id="PTHR45526">
    <property type="entry name" value="TRANSCRIPTIONAL REGULATORY PROTEIN DPIA"/>
    <property type="match status" value="1"/>
</dbReference>
<evidence type="ECO:0000256" key="3">
    <source>
        <dbReference type="ARBA" id="ARBA00022553"/>
    </source>
</evidence>
<reference evidence="12 13" key="1">
    <citation type="submission" date="2018-08" db="EMBL/GenBank/DDBJ databases">
        <title>Genomic Encyclopedia of Type Strains, Phase III (KMG-III): the genomes of soil and plant-associated and newly described type strains.</title>
        <authorList>
            <person name="Whitman W."/>
        </authorList>
    </citation>
    <scope>NUCLEOTIDE SEQUENCE [LARGE SCALE GENOMIC DNA]</scope>
    <source>
        <strain evidence="12 13">CECT 7375</strain>
    </source>
</reference>
<dbReference type="GO" id="GO:0005737">
    <property type="term" value="C:cytoplasm"/>
    <property type="evidence" value="ECO:0007669"/>
    <property type="project" value="UniProtKB-SubCell"/>
</dbReference>
<dbReference type="InterPro" id="IPR036388">
    <property type="entry name" value="WH-like_DNA-bd_sf"/>
</dbReference>
<evidence type="ECO:0000256" key="4">
    <source>
        <dbReference type="ARBA" id="ARBA00023012"/>
    </source>
</evidence>
<evidence type="ECO:0000256" key="9">
    <source>
        <dbReference type="PIRNR" id="PIRNR006171"/>
    </source>
</evidence>